<evidence type="ECO:0000313" key="7">
    <source>
        <dbReference type="Proteomes" id="UP000677054"/>
    </source>
</evidence>
<comment type="similarity">
    <text evidence="1">Belongs to the RRF family.</text>
</comment>
<accession>A0A7R9A2B3</accession>
<feature type="domain" description="Ribosome recycling factor" evidence="5">
    <location>
        <begin position="129"/>
        <end position="286"/>
    </location>
</feature>
<dbReference type="Gene3D" id="3.30.1360.40">
    <property type="match status" value="1"/>
</dbReference>
<proteinExistence type="inferred from homology"/>
<sequence length="290" mass="32381">MPGVPLLVMSRCGKFVQRGIPLVIRRLRYFQNPDYGAQLIKPCAFGIKNYSVRVLSDGCLGSPQANRSMPSCNIHLSPHLAAKGKDKGKDGKGKKTIAISEEEMSSVIDVDRYKKALSQTLDAMKHSYVEQVSLRTSIGSIESLTVELEGDTFPLSEVAQLVKKSPQLYIINVSSFPQAAPSVMKAIQESGMNLNAQQEGTTIYLPVPKVTKEHRERLAKNAKIMFNKCKEDIRNIQNRYVKDSKKKGDEVSEDVVFSVQNQIMAMAEKYADIAEELYHSKVEELLNPKM</sequence>
<dbReference type="InterPro" id="IPR036191">
    <property type="entry name" value="RRF_sf"/>
</dbReference>
<dbReference type="Pfam" id="PF01765">
    <property type="entry name" value="RRF"/>
    <property type="match status" value="1"/>
</dbReference>
<evidence type="ECO:0000256" key="3">
    <source>
        <dbReference type="ARBA" id="ARBA00022917"/>
    </source>
</evidence>
<dbReference type="GO" id="GO:0043023">
    <property type="term" value="F:ribosomal large subunit binding"/>
    <property type="evidence" value="ECO:0007669"/>
    <property type="project" value="TreeGrafter"/>
</dbReference>
<keyword evidence="7" id="KW-1185">Reference proteome</keyword>
<organism evidence="6">
    <name type="scientific">Darwinula stevensoni</name>
    <dbReference type="NCBI Taxonomy" id="69355"/>
    <lineage>
        <taxon>Eukaryota</taxon>
        <taxon>Metazoa</taxon>
        <taxon>Ecdysozoa</taxon>
        <taxon>Arthropoda</taxon>
        <taxon>Crustacea</taxon>
        <taxon>Oligostraca</taxon>
        <taxon>Ostracoda</taxon>
        <taxon>Podocopa</taxon>
        <taxon>Podocopida</taxon>
        <taxon>Darwinulocopina</taxon>
        <taxon>Darwinuloidea</taxon>
        <taxon>Darwinulidae</taxon>
        <taxon>Darwinula</taxon>
    </lineage>
</organism>
<dbReference type="SUPFAM" id="SSF55194">
    <property type="entry name" value="Ribosome recycling factor, RRF"/>
    <property type="match status" value="1"/>
</dbReference>
<dbReference type="InterPro" id="IPR002661">
    <property type="entry name" value="Ribosome_recyc_fac"/>
</dbReference>
<evidence type="ECO:0000256" key="2">
    <source>
        <dbReference type="ARBA" id="ARBA00020581"/>
    </source>
</evidence>
<evidence type="ECO:0000256" key="1">
    <source>
        <dbReference type="ARBA" id="ARBA00005912"/>
    </source>
</evidence>
<dbReference type="GO" id="GO:0006412">
    <property type="term" value="P:translation"/>
    <property type="evidence" value="ECO:0007669"/>
    <property type="project" value="UniProtKB-KW"/>
</dbReference>
<dbReference type="InterPro" id="IPR023584">
    <property type="entry name" value="Ribosome_recyc_fac_dom"/>
</dbReference>
<dbReference type="Proteomes" id="UP000677054">
    <property type="component" value="Unassembled WGS sequence"/>
</dbReference>
<dbReference type="Gene3D" id="1.10.132.20">
    <property type="entry name" value="Ribosome-recycling factor"/>
    <property type="match status" value="1"/>
</dbReference>
<gene>
    <name evidence="6" type="ORF">DSTB1V02_LOCUS4940</name>
</gene>
<reference evidence="6" key="1">
    <citation type="submission" date="2020-11" db="EMBL/GenBank/DDBJ databases">
        <authorList>
            <person name="Tran Van P."/>
        </authorList>
    </citation>
    <scope>NUCLEOTIDE SEQUENCE</scope>
</reference>
<dbReference type="PANTHER" id="PTHR20982">
    <property type="entry name" value="RIBOSOME RECYCLING FACTOR"/>
    <property type="match status" value="1"/>
</dbReference>
<protein>
    <recommendedName>
        <fullName evidence="2">Ribosome-recycling factor, mitochondrial</fullName>
    </recommendedName>
    <alternativeName>
        <fullName evidence="4">Ribosome-releasing factor, mitochondrial</fullName>
    </alternativeName>
</protein>
<dbReference type="AlphaFoldDB" id="A0A7R9A2B3"/>
<keyword evidence="3" id="KW-0648">Protein biosynthesis</keyword>
<evidence type="ECO:0000256" key="4">
    <source>
        <dbReference type="ARBA" id="ARBA00033107"/>
    </source>
</evidence>
<dbReference type="GO" id="GO:0005739">
    <property type="term" value="C:mitochondrion"/>
    <property type="evidence" value="ECO:0007669"/>
    <property type="project" value="TreeGrafter"/>
</dbReference>
<name>A0A7R9A2B3_9CRUS</name>
<dbReference type="PANTHER" id="PTHR20982:SF3">
    <property type="entry name" value="MITOCHONDRIAL RIBOSOME RECYCLING FACTOR PSEUDO 1"/>
    <property type="match status" value="1"/>
</dbReference>
<dbReference type="OrthoDB" id="407355at2759"/>
<evidence type="ECO:0000313" key="6">
    <source>
        <dbReference type="EMBL" id="CAD7245062.1"/>
    </source>
</evidence>
<evidence type="ECO:0000259" key="5">
    <source>
        <dbReference type="Pfam" id="PF01765"/>
    </source>
</evidence>
<dbReference type="EMBL" id="CAJPEV010000771">
    <property type="protein sequence ID" value="CAG0888389.1"/>
    <property type="molecule type" value="Genomic_DNA"/>
</dbReference>
<dbReference type="EMBL" id="LR900288">
    <property type="protein sequence ID" value="CAD7245062.1"/>
    <property type="molecule type" value="Genomic_DNA"/>
</dbReference>